<name>A0ABR1ZAQ5_9ROSI</name>
<evidence type="ECO:0000313" key="2">
    <source>
        <dbReference type="Proteomes" id="UP001396334"/>
    </source>
</evidence>
<sequence>MYDLRSISEELVLTEDAENGETSDWFDVADTTNVDEVIKTKSLESVYEKCNLLFTEPTNFDDAAKEYNFNYIRNGSCSGRHTVDVDGAKMKTATTDMKGVRHIATLWTMLDVLKAYSVIFLVFNNMQE</sequence>
<comment type="caution">
    <text evidence="1">The sequence shown here is derived from an EMBL/GenBank/DDBJ whole genome shotgun (WGS) entry which is preliminary data.</text>
</comment>
<evidence type="ECO:0000313" key="1">
    <source>
        <dbReference type="EMBL" id="KAK8477142.1"/>
    </source>
</evidence>
<reference evidence="1 2" key="1">
    <citation type="journal article" date="2024" name="G3 (Bethesda)">
        <title>Genome assembly of Hibiscus sabdariffa L. provides insights into metabolisms of medicinal natural products.</title>
        <authorList>
            <person name="Kim T."/>
        </authorList>
    </citation>
    <scope>NUCLEOTIDE SEQUENCE [LARGE SCALE GENOMIC DNA]</scope>
    <source>
        <strain evidence="1">TK-2024</strain>
        <tissue evidence="1">Old leaves</tissue>
    </source>
</reference>
<keyword evidence="2" id="KW-1185">Reference proteome</keyword>
<accession>A0ABR1ZAQ5</accession>
<organism evidence="1 2">
    <name type="scientific">Hibiscus sabdariffa</name>
    <name type="common">roselle</name>
    <dbReference type="NCBI Taxonomy" id="183260"/>
    <lineage>
        <taxon>Eukaryota</taxon>
        <taxon>Viridiplantae</taxon>
        <taxon>Streptophyta</taxon>
        <taxon>Embryophyta</taxon>
        <taxon>Tracheophyta</taxon>
        <taxon>Spermatophyta</taxon>
        <taxon>Magnoliopsida</taxon>
        <taxon>eudicotyledons</taxon>
        <taxon>Gunneridae</taxon>
        <taxon>Pentapetalae</taxon>
        <taxon>rosids</taxon>
        <taxon>malvids</taxon>
        <taxon>Malvales</taxon>
        <taxon>Malvaceae</taxon>
        <taxon>Malvoideae</taxon>
        <taxon>Hibiscus</taxon>
    </lineage>
</organism>
<dbReference type="Proteomes" id="UP001396334">
    <property type="component" value="Unassembled WGS sequence"/>
</dbReference>
<gene>
    <name evidence="1" type="ORF">V6N11_069432</name>
</gene>
<proteinExistence type="predicted"/>
<dbReference type="EMBL" id="JBBPBN010001905">
    <property type="protein sequence ID" value="KAK8477142.1"/>
    <property type="molecule type" value="Genomic_DNA"/>
</dbReference>
<protein>
    <submittedName>
        <fullName evidence="1">Uncharacterized protein</fullName>
    </submittedName>
</protein>